<feature type="domain" description="Methyltransferase" evidence="1">
    <location>
        <begin position="54"/>
        <end position="144"/>
    </location>
</feature>
<organism evidence="2 3">
    <name type="scientific">Dactylosporangium roseum</name>
    <dbReference type="NCBI Taxonomy" id="47989"/>
    <lineage>
        <taxon>Bacteria</taxon>
        <taxon>Bacillati</taxon>
        <taxon>Actinomycetota</taxon>
        <taxon>Actinomycetes</taxon>
        <taxon>Micromonosporales</taxon>
        <taxon>Micromonosporaceae</taxon>
        <taxon>Dactylosporangium</taxon>
    </lineage>
</organism>
<dbReference type="InterPro" id="IPR041698">
    <property type="entry name" value="Methyltransf_25"/>
</dbReference>
<dbReference type="SUPFAM" id="SSF53335">
    <property type="entry name" value="S-adenosyl-L-methionine-dependent methyltransferases"/>
    <property type="match status" value="1"/>
</dbReference>
<gene>
    <name evidence="2" type="ORF">Drose_19250</name>
</gene>
<evidence type="ECO:0000259" key="1">
    <source>
        <dbReference type="Pfam" id="PF13649"/>
    </source>
</evidence>
<protein>
    <submittedName>
        <fullName evidence="2">Class I SAM-dependent methyltransferase</fullName>
    </submittedName>
</protein>
<dbReference type="RefSeq" id="WP_260722707.1">
    <property type="nucleotide sequence ID" value="NZ_BAAABS010000062.1"/>
</dbReference>
<keyword evidence="3" id="KW-1185">Reference proteome</keyword>
<dbReference type="PANTHER" id="PTHR42912">
    <property type="entry name" value="METHYLTRANSFERASE"/>
    <property type="match status" value="1"/>
</dbReference>
<keyword evidence="2" id="KW-0808">Transferase</keyword>
<dbReference type="CDD" id="cd02440">
    <property type="entry name" value="AdoMet_MTases"/>
    <property type="match status" value="1"/>
</dbReference>
<dbReference type="InterPro" id="IPR029063">
    <property type="entry name" value="SAM-dependent_MTases_sf"/>
</dbReference>
<proteinExistence type="predicted"/>
<sequence>MNGDDWLADTRTSYDTVAVSYADQIGGALAGEPYLRAVLALFAELVRDAGGGPVADVGCGPGHVTAHLHGLGVDAFGIDLSPGMVDVARRGHPGLRFEVGSMTDLPLAHASVGGLLAFWSLVHVPDDAIPTVLGHFRRVLRPGGPLLLGFHVGDGSRLKTQGYGGHPMRVYVHRRQPDRMAAWLRDAGFTVEAKMVLDLDGSAPGAALFARRGRVSA</sequence>
<name>A0ABY5YUP9_9ACTN</name>
<evidence type="ECO:0000313" key="3">
    <source>
        <dbReference type="Proteomes" id="UP001058271"/>
    </source>
</evidence>
<dbReference type="GO" id="GO:0032259">
    <property type="term" value="P:methylation"/>
    <property type="evidence" value="ECO:0007669"/>
    <property type="project" value="UniProtKB-KW"/>
</dbReference>
<reference evidence="2" key="1">
    <citation type="submission" date="2021-04" db="EMBL/GenBank/DDBJ databases">
        <title>Biosynthetic gene clusters of Dactylosporangioum roseum.</title>
        <authorList>
            <person name="Hartkoorn R.C."/>
            <person name="Beaudoing E."/>
            <person name="Hot D."/>
            <person name="Moureu S."/>
        </authorList>
    </citation>
    <scope>NUCLEOTIDE SEQUENCE</scope>
    <source>
        <strain evidence="2">NRRL B-16295</strain>
    </source>
</reference>
<evidence type="ECO:0000313" key="2">
    <source>
        <dbReference type="EMBL" id="UWZ33458.1"/>
    </source>
</evidence>
<dbReference type="PANTHER" id="PTHR42912:SF93">
    <property type="entry name" value="N6-ADENOSINE-METHYLTRANSFERASE TMT1A"/>
    <property type="match status" value="1"/>
</dbReference>
<dbReference type="Proteomes" id="UP001058271">
    <property type="component" value="Chromosome"/>
</dbReference>
<keyword evidence="2" id="KW-0489">Methyltransferase</keyword>
<dbReference type="Gene3D" id="3.40.50.150">
    <property type="entry name" value="Vaccinia Virus protein VP39"/>
    <property type="match status" value="1"/>
</dbReference>
<dbReference type="GO" id="GO:0008168">
    <property type="term" value="F:methyltransferase activity"/>
    <property type="evidence" value="ECO:0007669"/>
    <property type="project" value="UniProtKB-KW"/>
</dbReference>
<dbReference type="InterPro" id="IPR050508">
    <property type="entry name" value="Methyltransf_Superfamily"/>
</dbReference>
<dbReference type="EMBL" id="CP073721">
    <property type="protein sequence ID" value="UWZ33458.1"/>
    <property type="molecule type" value="Genomic_DNA"/>
</dbReference>
<dbReference type="Pfam" id="PF13649">
    <property type="entry name" value="Methyltransf_25"/>
    <property type="match status" value="1"/>
</dbReference>
<accession>A0ABY5YUP9</accession>